<organism evidence="1 2">
    <name type="scientific">Trifolium pratense</name>
    <name type="common">Red clover</name>
    <dbReference type="NCBI Taxonomy" id="57577"/>
    <lineage>
        <taxon>Eukaryota</taxon>
        <taxon>Viridiplantae</taxon>
        <taxon>Streptophyta</taxon>
        <taxon>Embryophyta</taxon>
        <taxon>Tracheophyta</taxon>
        <taxon>Spermatophyta</taxon>
        <taxon>Magnoliopsida</taxon>
        <taxon>eudicotyledons</taxon>
        <taxon>Gunneridae</taxon>
        <taxon>Pentapetalae</taxon>
        <taxon>rosids</taxon>
        <taxon>fabids</taxon>
        <taxon>Fabales</taxon>
        <taxon>Fabaceae</taxon>
        <taxon>Papilionoideae</taxon>
        <taxon>50 kb inversion clade</taxon>
        <taxon>NPAAA clade</taxon>
        <taxon>Hologalegina</taxon>
        <taxon>IRL clade</taxon>
        <taxon>Trifolieae</taxon>
        <taxon>Trifolium</taxon>
    </lineage>
</organism>
<evidence type="ECO:0000313" key="1">
    <source>
        <dbReference type="EMBL" id="PNX81660.1"/>
    </source>
</evidence>
<dbReference type="AlphaFoldDB" id="A0A2K3LSZ3"/>
<proteinExistence type="predicted"/>
<reference evidence="1 2" key="1">
    <citation type="journal article" date="2014" name="Am. J. Bot.">
        <title>Genome assembly and annotation for red clover (Trifolium pratense; Fabaceae).</title>
        <authorList>
            <person name="Istvanek J."/>
            <person name="Jaros M."/>
            <person name="Krenek A."/>
            <person name="Repkova J."/>
        </authorList>
    </citation>
    <scope>NUCLEOTIDE SEQUENCE [LARGE SCALE GENOMIC DNA]</scope>
    <source>
        <strain evidence="2">cv. Tatra</strain>
        <tissue evidence="1">Young leaves</tissue>
    </source>
</reference>
<comment type="caution">
    <text evidence="1">The sequence shown here is derived from an EMBL/GenBank/DDBJ whole genome shotgun (WGS) entry which is preliminary data.</text>
</comment>
<protein>
    <submittedName>
        <fullName evidence="1">F-box protein</fullName>
    </submittedName>
</protein>
<dbReference type="EMBL" id="ASHM01040329">
    <property type="protein sequence ID" value="PNX81660.1"/>
    <property type="molecule type" value="Genomic_DNA"/>
</dbReference>
<name>A0A2K3LSZ3_TRIPR</name>
<dbReference type="Proteomes" id="UP000236291">
    <property type="component" value="Unassembled WGS sequence"/>
</dbReference>
<accession>A0A2K3LSZ3</accession>
<reference evidence="1 2" key="2">
    <citation type="journal article" date="2017" name="Front. Plant Sci.">
        <title>Gene Classification and Mining of Molecular Markers Useful in Red Clover (Trifolium pratense) Breeding.</title>
        <authorList>
            <person name="Istvanek J."/>
            <person name="Dluhosova J."/>
            <person name="Dluhos P."/>
            <person name="Patkova L."/>
            <person name="Nedelnik J."/>
            <person name="Repkova J."/>
        </authorList>
    </citation>
    <scope>NUCLEOTIDE SEQUENCE [LARGE SCALE GENOMIC DNA]</scope>
    <source>
        <strain evidence="2">cv. Tatra</strain>
        <tissue evidence="1">Young leaves</tissue>
    </source>
</reference>
<gene>
    <name evidence="1" type="ORF">L195_g037684</name>
</gene>
<feature type="non-terminal residue" evidence="1">
    <location>
        <position position="1"/>
    </location>
</feature>
<evidence type="ECO:0000313" key="2">
    <source>
        <dbReference type="Proteomes" id="UP000236291"/>
    </source>
</evidence>
<sequence length="146" mass="16761">VSDNYKVVVVLPVFDDISSGHNKYQFKVHTLGTDSWKRSISVFSFDGNWTQPSGKYVLLPDHFEGEAYPHLSVFRDCLCLIYGEDVWVMKEYGNKESWTKLFTISNMLDSLTPSYSSIKAKYVFEDHQVLTESESKDVDAVQCNLK</sequence>